<evidence type="ECO:0000256" key="20">
    <source>
        <dbReference type="ARBA" id="ARBA00023250"/>
    </source>
</evidence>
<evidence type="ECO:0000256" key="6">
    <source>
        <dbReference type="ARBA" id="ARBA00019844"/>
    </source>
</evidence>
<evidence type="ECO:0000256" key="2">
    <source>
        <dbReference type="ARBA" id="ARBA00004637"/>
    </source>
</evidence>
<evidence type="ECO:0000256" key="18">
    <source>
        <dbReference type="ARBA" id="ARBA00023166"/>
    </source>
</evidence>
<dbReference type="InterPro" id="IPR002401">
    <property type="entry name" value="Cyt_P450_E_grp-I"/>
</dbReference>
<protein>
    <recommendedName>
        <fullName evidence="6">Cholesterol side-chain cleavage enzyme, mitochondrial</fullName>
        <ecNumber evidence="5">1.14.15.6</ecNumber>
    </recommendedName>
    <alternativeName>
        <fullName evidence="21">CYPXIA1</fullName>
    </alternativeName>
    <alternativeName>
        <fullName evidence="23">Cholesterol desmolase</fullName>
    </alternativeName>
    <alternativeName>
        <fullName evidence="22">Cytochrome P450 11A1</fullName>
    </alternativeName>
    <alternativeName>
        <fullName evidence="24">Cytochrome P450(scc)</fullName>
    </alternativeName>
</protein>
<dbReference type="RefSeq" id="XP_062701921.1">
    <property type="nucleotide sequence ID" value="XM_062845937.1"/>
</dbReference>
<evidence type="ECO:0000256" key="22">
    <source>
        <dbReference type="ARBA" id="ARBA00032666"/>
    </source>
</evidence>
<name>A0ABM1XWV9_AEDAL</name>
<reference evidence="26" key="1">
    <citation type="journal article" date="2015" name="Proc. Natl. Acad. Sci. U.S.A.">
        <title>Genome sequence of the Asian Tiger mosquito, Aedes albopictus, reveals insights into its biology, genetics, and evolution.</title>
        <authorList>
            <person name="Chen X.G."/>
            <person name="Jiang X."/>
            <person name="Gu J."/>
            <person name="Xu M."/>
            <person name="Wu Y."/>
            <person name="Deng Y."/>
            <person name="Zhang C."/>
            <person name="Bonizzoni M."/>
            <person name="Dermauw W."/>
            <person name="Vontas J."/>
            <person name="Armbruster P."/>
            <person name="Huang X."/>
            <person name="Yang Y."/>
            <person name="Zhang H."/>
            <person name="He W."/>
            <person name="Peng H."/>
            <person name="Liu Y."/>
            <person name="Wu K."/>
            <person name="Chen J."/>
            <person name="Lirakis M."/>
            <person name="Topalis P."/>
            <person name="Van Leeuwen T."/>
            <person name="Hall A.B."/>
            <person name="Jiang X."/>
            <person name="Thorpe C."/>
            <person name="Mueller R.L."/>
            <person name="Sun C."/>
            <person name="Waterhouse R.M."/>
            <person name="Yan G."/>
            <person name="Tu Z.J."/>
            <person name="Fang X."/>
            <person name="James A.A."/>
        </authorList>
    </citation>
    <scope>NUCLEOTIDE SEQUENCE [LARGE SCALE GENOMIC DNA]</scope>
    <source>
        <strain evidence="26">Foshan</strain>
    </source>
</reference>
<evidence type="ECO:0000256" key="10">
    <source>
        <dbReference type="ARBA" id="ARBA00022792"/>
    </source>
</evidence>
<evidence type="ECO:0000256" key="24">
    <source>
        <dbReference type="ARBA" id="ARBA00033394"/>
    </source>
</evidence>
<evidence type="ECO:0000256" key="13">
    <source>
        <dbReference type="ARBA" id="ARBA00023004"/>
    </source>
</evidence>
<evidence type="ECO:0000256" key="16">
    <source>
        <dbReference type="ARBA" id="ARBA00023128"/>
    </source>
</evidence>
<evidence type="ECO:0000256" key="23">
    <source>
        <dbReference type="ARBA" id="ARBA00033274"/>
    </source>
</evidence>
<dbReference type="PANTHER" id="PTHR24279:SF3">
    <property type="entry name" value="CHOLESTEROL SIDE-CHAIN CLEAVAGE ENZYME, MITOCHONDRIAL"/>
    <property type="match status" value="1"/>
</dbReference>
<dbReference type="PRINTS" id="PR00463">
    <property type="entry name" value="EP450I"/>
</dbReference>
<accession>A0ABM1XWV9</accession>
<evidence type="ECO:0000256" key="19">
    <source>
        <dbReference type="ARBA" id="ARBA00023221"/>
    </source>
</evidence>
<evidence type="ECO:0000256" key="9">
    <source>
        <dbReference type="ARBA" id="ARBA00022723"/>
    </source>
</evidence>
<dbReference type="PANTHER" id="PTHR24279">
    <property type="entry name" value="CYTOCHROME P450"/>
    <property type="match status" value="1"/>
</dbReference>
<proteinExistence type="inferred from homology"/>
<keyword evidence="10" id="KW-0999">Mitochondrion inner membrane</keyword>
<dbReference type="GeneID" id="109406906"/>
<evidence type="ECO:0000256" key="4">
    <source>
        <dbReference type="ARBA" id="ARBA00010617"/>
    </source>
</evidence>
<dbReference type="Pfam" id="PF00067">
    <property type="entry name" value="p450"/>
    <property type="match status" value="1"/>
</dbReference>
<keyword evidence="19" id="KW-0753">Steroid metabolism</keyword>
<evidence type="ECO:0000256" key="7">
    <source>
        <dbReference type="ARBA" id="ARBA00022548"/>
    </source>
</evidence>
<keyword evidence="16" id="KW-0496">Mitochondrion</keyword>
<dbReference type="EnsemblMetazoa" id="AALFPA23_003625.R4095">
    <property type="protein sequence ID" value="AALFPA23_003625.P4095"/>
    <property type="gene ID" value="AALFPA23_003625"/>
</dbReference>
<evidence type="ECO:0000256" key="14">
    <source>
        <dbReference type="ARBA" id="ARBA00023033"/>
    </source>
</evidence>
<comment type="subcellular location">
    <subcellularLocation>
        <location evidence="2">Mitochondrion inner membrane</location>
        <topology evidence="2">Peripheral membrane protein</topology>
    </subcellularLocation>
</comment>
<evidence type="ECO:0000256" key="3">
    <source>
        <dbReference type="ARBA" id="ARBA00005108"/>
    </source>
</evidence>
<dbReference type="EC" id="1.14.15.6" evidence="5"/>
<evidence type="ECO:0000256" key="17">
    <source>
        <dbReference type="ARBA" id="ARBA00023136"/>
    </source>
</evidence>
<evidence type="ECO:0000256" key="21">
    <source>
        <dbReference type="ARBA" id="ARBA00030343"/>
    </source>
</evidence>
<evidence type="ECO:0000256" key="8">
    <source>
        <dbReference type="ARBA" id="ARBA00022617"/>
    </source>
</evidence>
<comment type="similarity">
    <text evidence="4">Belongs to the cytochrome P450 family.</text>
</comment>
<evidence type="ECO:0000313" key="26">
    <source>
        <dbReference type="Proteomes" id="UP000069940"/>
    </source>
</evidence>
<reference evidence="25" key="2">
    <citation type="submission" date="2025-05" db="UniProtKB">
        <authorList>
            <consortium name="EnsemblMetazoa"/>
        </authorList>
    </citation>
    <scope>IDENTIFICATION</scope>
    <source>
        <strain evidence="25">Foshan</strain>
    </source>
</reference>
<dbReference type="InterPro" id="IPR050479">
    <property type="entry name" value="CYP11_CYP27_families"/>
</dbReference>
<evidence type="ECO:0000256" key="11">
    <source>
        <dbReference type="ARBA" id="ARBA00022946"/>
    </source>
</evidence>
<dbReference type="Proteomes" id="UP000069940">
    <property type="component" value="Unassembled WGS sequence"/>
</dbReference>
<evidence type="ECO:0000256" key="5">
    <source>
        <dbReference type="ARBA" id="ARBA00012764"/>
    </source>
</evidence>
<sequence length="307" mass="34571">MLGCNCIGGDIEVILSLMLGTSFNPESMLKLNELVEQFSRTVYQIFLYSSKLMAIPPQLADRLQLDAWKQFEKIVPETLSIADKIIDISIDDIERGDGLLSKLQDCIPSRDSIKRIFSDFIIAAGDTTAFATLWCLYLLAKNQAVQTTVRSGIKDDFLESPLIRGTVKESLRLFPIAPFIGRFLNTDAIIGDYCIPKNTLALLSLYSAGRDEASFYLPNEFLPQRWLRRDDKSMSLVPFNVNASLPFAMGSRSCIGRKIALIQMQYLLSKILNEYHLTVLNDKDVEAELKLVTVPSSKIRLAFQKLE</sequence>
<keyword evidence="12" id="KW-0560">Oxidoreductase</keyword>
<keyword evidence="13" id="KW-0408">Iron</keyword>
<evidence type="ECO:0000256" key="15">
    <source>
        <dbReference type="ARBA" id="ARBA00023098"/>
    </source>
</evidence>
<keyword evidence="17" id="KW-0472">Membrane</keyword>
<keyword evidence="18" id="KW-1207">Sterol metabolism</keyword>
<keyword evidence="9" id="KW-0479">Metal-binding</keyword>
<keyword evidence="14" id="KW-0503">Monooxygenase</keyword>
<dbReference type="InterPro" id="IPR001128">
    <property type="entry name" value="Cyt_P450"/>
</dbReference>
<comment type="cofactor">
    <cofactor evidence="1">
        <name>heme</name>
        <dbReference type="ChEBI" id="CHEBI:30413"/>
    </cofactor>
</comment>
<dbReference type="PRINTS" id="PR00385">
    <property type="entry name" value="P450"/>
</dbReference>
<keyword evidence="26" id="KW-1185">Reference proteome</keyword>
<dbReference type="SUPFAM" id="SSF48264">
    <property type="entry name" value="Cytochrome P450"/>
    <property type="match status" value="1"/>
</dbReference>
<keyword evidence="8" id="KW-0349">Heme</keyword>
<organism evidence="25 26">
    <name type="scientific">Aedes albopictus</name>
    <name type="common">Asian tiger mosquito</name>
    <name type="synonym">Stegomyia albopicta</name>
    <dbReference type="NCBI Taxonomy" id="7160"/>
    <lineage>
        <taxon>Eukaryota</taxon>
        <taxon>Metazoa</taxon>
        <taxon>Ecdysozoa</taxon>
        <taxon>Arthropoda</taxon>
        <taxon>Hexapoda</taxon>
        <taxon>Insecta</taxon>
        <taxon>Pterygota</taxon>
        <taxon>Neoptera</taxon>
        <taxon>Endopterygota</taxon>
        <taxon>Diptera</taxon>
        <taxon>Nematocera</taxon>
        <taxon>Culicoidea</taxon>
        <taxon>Culicidae</taxon>
        <taxon>Culicinae</taxon>
        <taxon>Aedini</taxon>
        <taxon>Aedes</taxon>
        <taxon>Stegomyia</taxon>
    </lineage>
</organism>
<dbReference type="InterPro" id="IPR036396">
    <property type="entry name" value="Cyt_P450_sf"/>
</dbReference>
<comment type="pathway">
    <text evidence="3">Lipid metabolism; C21-steroid hormone metabolism.</text>
</comment>
<keyword evidence="7" id="KW-0153">Cholesterol metabolism</keyword>
<keyword evidence="11" id="KW-0809">Transit peptide</keyword>
<evidence type="ECO:0000256" key="12">
    <source>
        <dbReference type="ARBA" id="ARBA00023002"/>
    </source>
</evidence>
<keyword evidence="20" id="KW-0755">Steroidogenesis</keyword>
<evidence type="ECO:0000256" key="1">
    <source>
        <dbReference type="ARBA" id="ARBA00001971"/>
    </source>
</evidence>
<keyword evidence="15" id="KW-0443">Lipid metabolism</keyword>
<evidence type="ECO:0000313" key="25">
    <source>
        <dbReference type="EnsemblMetazoa" id="AALFPA23_003625.P4095"/>
    </source>
</evidence>
<dbReference type="Gene3D" id="1.10.630.10">
    <property type="entry name" value="Cytochrome P450"/>
    <property type="match status" value="1"/>
</dbReference>